<gene>
    <name evidence="2" type="ORF">GA0070623_5153</name>
</gene>
<dbReference type="AlphaFoldDB" id="A0A109ILB1"/>
<dbReference type="NCBIfam" id="NF041216">
    <property type="entry name" value="CU044_2847_fam"/>
    <property type="match status" value="1"/>
</dbReference>
<name>A0A109ILB1_9ACTN</name>
<keyword evidence="3" id="KW-1185">Reference proteome</keyword>
<feature type="domain" description="Trypsin-co-occurring" evidence="1">
    <location>
        <begin position="9"/>
        <end position="96"/>
    </location>
</feature>
<proteinExistence type="predicted"/>
<reference evidence="3" key="1">
    <citation type="submission" date="2016-06" db="EMBL/GenBank/DDBJ databases">
        <authorList>
            <person name="Varghese N."/>
            <person name="Submissions Spin"/>
        </authorList>
    </citation>
    <scope>NUCLEOTIDE SEQUENCE [LARGE SCALE GENOMIC DNA]</scope>
    <source>
        <strain evidence="3">DSM 44983</strain>
    </source>
</reference>
<dbReference type="OrthoDB" id="5007906at2"/>
<dbReference type="Pfam" id="PF19493">
    <property type="entry name" value="Trypco1"/>
    <property type="match status" value="1"/>
</dbReference>
<organism evidence="2 3">
    <name type="scientific">Micromonospora rifamycinica</name>
    <dbReference type="NCBI Taxonomy" id="291594"/>
    <lineage>
        <taxon>Bacteria</taxon>
        <taxon>Bacillati</taxon>
        <taxon>Actinomycetota</taxon>
        <taxon>Actinomycetes</taxon>
        <taxon>Micromonosporales</taxon>
        <taxon>Micromonosporaceae</taxon>
        <taxon>Micromonospora</taxon>
    </lineage>
</organism>
<dbReference type="Proteomes" id="UP000198226">
    <property type="component" value="Chromosome I"/>
</dbReference>
<accession>A0A109ILB1</accession>
<dbReference type="RefSeq" id="WP_067306763.1">
    <property type="nucleotide sequence ID" value="NZ_LRMV01000045.1"/>
</dbReference>
<evidence type="ECO:0000313" key="3">
    <source>
        <dbReference type="Proteomes" id="UP000198226"/>
    </source>
</evidence>
<dbReference type="InterPro" id="IPR045794">
    <property type="entry name" value="Trypco1"/>
</dbReference>
<evidence type="ECO:0000313" key="2">
    <source>
        <dbReference type="EMBL" id="SCG80650.1"/>
    </source>
</evidence>
<dbReference type="EMBL" id="LT607752">
    <property type="protein sequence ID" value="SCG80650.1"/>
    <property type="molecule type" value="Genomic_DNA"/>
</dbReference>
<protein>
    <recommendedName>
        <fullName evidence="1">Trypsin-co-occurring domain-containing protein</fullName>
    </recommendedName>
</protein>
<sequence>MSSEVVSYELADTSTVRFEIEPVAGFQPAGVGDIAGCVKDAAGQAIEAAREVLEQVRSLAPDGVDVKFGIKVTGTTNWLVAKAATEGNFEITLSWRPGSPLAVADRAEG</sequence>
<evidence type="ECO:0000259" key="1">
    <source>
        <dbReference type="Pfam" id="PF19493"/>
    </source>
</evidence>